<dbReference type="NCBIfam" id="TIGR02937">
    <property type="entry name" value="sigma70-ECF"/>
    <property type="match status" value="1"/>
</dbReference>
<dbReference type="InterPro" id="IPR013325">
    <property type="entry name" value="RNA_pol_sigma_r2"/>
</dbReference>
<dbReference type="InterPro" id="IPR039425">
    <property type="entry name" value="RNA_pol_sigma-70-like"/>
</dbReference>
<dbReference type="PANTHER" id="PTHR43133">
    <property type="entry name" value="RNA POLYMERASE ECF-TYPE SIGMA FACTO"/>
    <property type="match status" value="1"/>
</dbReference>
<dbReference type="GO" id="GO:0006352">
    <property type="term" value="P:DNA-templated transcription initiation"/>
    <property type="evidence" value="ECO:0007669"/>
    <property type="project" value="InterPro"/>
</dbReference>
<evidence type="ECO:0000259" key="6">
    <source>
        <dbReference type="Pfam" id="PF08281"/>
    </source>
</evidence>
<evidence type="ECO:0000256" key="3">
    <source>
        <dbReference type="ARBA" id="ARBA00023082"/>
    </source>
</evidence>
<dbReference type="Gene3D" id="1.10.1740.10">
    <property type="match status" value="1"/>
</dbReference>
<evidence type="ECO:0000313" key="7">
    <source>
        <dbReference type="EMBL" id="QDT55174.1"/>
    </source>
</evidence>
<dbReference type="GO" id="GO:0003677">
    <property type="term" value="F:DNA binding"/>
    <property type="evidence" value="ECO:0007669"/>
    <property type="project" value="InterPro"/>
</dbReference>
<evidence type="ECO:0000259" key="5">
    <source>
        <dbReference type="Pfam" id="PF04542"/>
    </source>
</evidence>
<dbReference type="SUPFAM" id="SSF88659">
    <property type="entry name" value="Sigma3 and sigma4 domains of RNA polymerase sigma factors"/>
    <property type="match status" value="1"/>
</dbReference>
<proteinExistence type="inferred from homology"/>
<dbReference type="InterPro" id="IPR013324">
    <property type="entry name" value="RNA_pol_sigma_r3/r4-like"/>
</dbReference>
<evidence type="ECO:0000256" key="2">
    <source>
        <dbReference type="ARBA" id="ARBA00023015"/>
    </source>
</evidence>
<keyword evidence="3" id="KW-0731">Sigma factor</keyword>
<dbReference type="Gene3D" id="1.10.10.10">
    <property type="entry name" value="Winged helix-like DNA-binding domain superfamily/Winged helix DNA-binding domain"/>
    <property type="match status" value="1"/>
</dbReference>
<dbReference type="InParanoid" id="A0A517SGB8"/>
<accession>A0A517SGB8</accession>
<dbReference type="GO" id="GO:0016987">
    <property type="term" value="F:sigma factor activity"/>
    <property type="evidence" value="ECO:0007669"/>
    <property type="project" value="UniProtKB-KW"/>
</dbReference>
<reference evidence="7 8" key="1">
    <citation type="submission" date="2019-02" db="EMBL/GenBank/DDBJ databases">
        <title>Deep-cultivation of Planctomycetes and their phenomic and genomic characterization uncovers novel biology.</title>
        <authorList>
            <person name="Wiegand S."/>
            <person name="Jogler M."/>
            <person name="Boedeker C."/>
            <person name="Pinto D."/>
            <person name="Vollmers J."/>
            <person name="Rivas-Marin E."/>
            <person name="Kohn T."/>
            <person name="Peeters S.H."/>
            <person name="Heuer A."/>
            <person name="Rast P."/>
            <person name="Oberbeckmann S."/>
            <person name="Bunk B."/>
            <person name="Jeske O."/>
            <person name="Meyerdierks A."/>
            <person name="Storesund J.E."/>
            <person name="Kallscheuer N."/>
            <person name="Luecker S."/>
            <person name="Lage O.M."/>
            <person name="Pohl T."/>
            <person name="Merkel B.J."/>
            <person name="Hornburger P."/>
            <person name="Mueller R.-W."/>
            <person name="Bruemmer F."/>
            <person name="Labrenz M."/>
            <person name="Spormann A.M."/>
            <person name="Op den Camp H."/>
            <person name="Overmann J."/>
            <person name="Amann R."/>
            <person name="Jetten M.S.M."/>
            <person name="Mascher T."/>
            <person name="Medema M.H."/>
            <person name="Devos D.P."/>
            <person name="Kaster A.-K."/>
            <person name="Ovreas L."/>
            <person name="Rohde M."/>
            <person name="Galperin M.Y."/>
            <person name="Jogler C."/>
        </authorList>
    </citation>
    <scope>NUCLEOTIDE SEQUENCE [LARGE SCALE GENOMIC DNA]</scope>
    <source>
        <strain evidence="7 8">Pan44</strain>
    </source>
</reference>
<dbReference type="InterPro" id="IPR036388">
    <property type="entry name" value="WH-like_DNA-bd_sf"/>
</dbReference>
<name>A0A517SGB8_9PLAN</name>
<dbReference type="InterPro" id="IPR007627">
    <property type="entry name" value="RNA_pol_sigma70_r2"/>
</dbReference>
<dbReference type="KEGG" id="ccos:Pan44_32160"/>
<keyword evidence="8" id="KW-1185">Reference proteome</keyword>
<keyword evidence="2" id="KW-0805">Transcription regulation</keyword>
<gene>
    <name evidence="7" type="primary">sigW_6</name>
    <name evidence="7" type="ORF">Pan44_32160</name>
</gene>
<comment type="similarity">
    <text evidence="1">Belongs to the sigma-70 factor family. ECF subfamily.</text>
</comment>
<evidence type="ECO:0000256" key="4">
    <source>
        <dbReference type="ARBA" id="ARBA00023163"/>
    </source>
</evidence>
<dbReference type="Pfam" id="PF04542">
    <property type="entry name" value="Sigma70_r2"/>
    <property type="match status" value="1"/>
</dbReference>
<dbReference type="Pfam" id="PF08281">
    <property type="entry name" value="Sigma70_r4_2"/>
    <property type="match status" value="1"/>
</dbReference>
<protein>
    <submittedName>
        <fullName evidence="7">ECF RNA polymerase sigma factor SigW</fullName>
    </submittedName>
</protein>
<dbReference type="PANTHER" id="PTHR43133:SF51">
    <property type="entry name" value="RNA POLYMERASE SIGMA FACTOR"/>
    <property type="match status" value="1"/>
</dbReference>
<dbReference type="EMBL" id="CP036271">
    <property type="protein sequence ID" value="QDT55174.1"/>
    <property type="molecule type" value="Genomic_DNA"/>
</dbReference>
<dbReference type="Proteomes" id="UP000315700">
    <property type="component" value="Chromosome"/>
</dbReference>
<dbReference type="InterPro" id="IPR014284">
    <property type="entry name" value="RNA_pol_sigma-70_dom"/>
</dbReference>
<dbReference type="SUPFAM" id="SSF88946">
    <property type="entry name" value="Sigma2 domain of RNA polymerase sigma factors"/>
    <property type="match status" value="1"/>
</dbReference>
<dbReference type="InterPro" id="IPR013249">
    <property type="entry name" value="RNA_pol_sigma70_r4_t2"/>
</dbReference>
<dbReference type="AlphaFoldDB" id="A0A517SGB8"/>
<feature type="domain" description="RNA polymerase sigma-70 region 2" evidence="5">
    <location>
        <begin position="31"/>
        <end position="98"/>
    </location>
</feature>
<evidence type="ECO:0000256" key="1">
    <source>
        <dbReference type="ARBA" id="ARBA00010641"/>
    </source>
</evidence>
<keyword evidence="4" id="KW-0804">Transcription</keyword>
<feature type="domain" description="RNA polymerase sigma factor 70 region 4 type 2" evidence="6">
    <location>
        <begin position="128"/>
        <end position="179"/>
    </location>
</feature>
<dbReference type="InterPro" id="IPR014331">
    <property type="entry name" value="RNA_pol_sigma70_ECF_RHOBA"/>
</dbReference>
<dbReference type="NCBIfam" id="TIGR02989">
    <property type="entry name" value="Sig-70_gvs1"/>
    <property type="match status" value="1"/>
</dbReference>
<dbReference type="OrthoDB" id="6383365at2"/>
<organism evidence="7 8">
    <name type="scientific">Caulifigura coniformis</name>
    <dbReference type="NCBI Taxonomy" id="2527983"/>
    <lineage>
        <taxon>Bacteria</taxon>
        <taxon>Pseudomonadati</taxon>
        <taxon>Planctomycetota</taxon>
        <taxon>Planctomycetia</taxon>
        <taxon>Planctomycetales</taxon>
        <taxon>Planctomycetaceae</taxon>
        <taxon>Caulifigura</taxon>
    </lineage>
</organism>
<sequence>MHDAASNHDEFGNAPAGAGGPTGRMDEFVRLFSLHQRKLYQFIASLLPDSRDVEDVFQETSLVLWREFEKFVPGTNFSAWGAQVALNQTLAHRKRKTRSRVVFSEQFLTAVAREMNVYGDDLDRRTAALAGCVVKLPSHHQELIRARYASGEAVEQIAEQLNRSTEAVYRMLSRIRQSLHECVTRTLAAETPHV</sequence>
<evidence type="ECO:0000313" key="8">
    <source>
        <dbReference type="Proteomes" id="UP000315700"/>
    </source>
</evidence>